<accession>A0AC61S1A9</accession>
<keyword evidence="2" id="KW-1185">Reference proteome</keyword>
<gene>
    <name evidence="1" type="ORF">E5329_02360</name>
</gene>
<organism evidence="1 2">
    <name type="scientific">Petralouisia muris</name>
    <dbReference type="NCBI Taxonomy" id="3032872"/>
    <lineage>
        <taxon>Bacteria</taxon>
        <taxon>Bacillati</taxon>
        <taxon>Bacillota</taxon>
        <taxon>Clostridia</taxon>
        <taxon>Lachnospirales</taxon>
        <taxon>Lachnospiraceae</taxon>
        <taxon>Petralouisia</taxon>
    </lineage>
</organism>
<protein>
    <submittedName>
        <fullName evidence="1">Uncharacterized protein</fullName>
    </submittedName>
</protein>
<evidence type="ECO:0000313" key="2">
    <source>
        <dbReference type="Proteomes" id="UP000304953"/>
    </source>
</evidence>
<dbReference type="Proteomes" id="UP000304953">
    <property type="component" value="Unassembled WGS sequence"/>
</dbReference>
<dbReference type="EMBL" id="SRYA01000003">
    <property type="protein sequence ID" value="TGY97984.1"/>
    <property type="molecule type" value="Genomic_DNA"/>
</dbReference>
<sequence>MNLEQLLKSYQKQSQSAPNEEKISQTVQTAKQSLYSAWQETMLSCDEFLWIQLKLIQKRWWFLQFLLLCFGGAILASSWEESHIQRGMAVCSTLFSILTIPEFWKNRSSQSMEIEKTAYYSLRHIYAARMLLFGIADALLLTLFCGMAILGFHFPFERLLIQFLLPMIVTSAICFGTLGSRRKMTEASALALSVLWSALWLLITLNERVYAAVTLPVWVGILGMSLLFWCLAVSRTLNSCQEYWETAE</sequence>
<evidence type="ECO:0000313" key="1">
    <source>
        <dbReference type="EMBL" id="TGY97984.1"/>
    </source>
</evidence>
<proteinExistence type="predicted"/>
<name>A0AC61S1A9_9FIRM</name>
<reference evidence="1" key="1">
    <citation type="submission" date="2019-04" db="EMBL/GenBank/DDBJ databases">
        <title>Microbes associate with the intestines of laboratory mice.</title>
        <authorList>
            <person name="Navarre W."/>
            <person name="Wong E."/>
            <person name="Huang K."/>
            <person name="Tropini C."/>
            <person name="Ng K."/>
            <person name="Yu B."/>
        </authorList>
    </citation>
    <scope>NUCLEOTIDE SEQUENCE</scope>
    <source>
        <strain evidence="1">NM01_1-7b</strain>
    </source>
</reference>
<comment type="caution">
    <text evidence="1">The sequence shown here is derived from an EMBL/GenBank/DDBJ whole genome shotgun (WGS) entry which is preliminary data.</text>
</comment>